<dbReference type="SUPFAM" id="SSF56300">
    <property type="entry name" value="Metallo-dependent phosphatases"/>
    <property type="match status" value="1"/>
</dbReference>
<dbReference type="EMBL" id="AFUP01000004">
    <property type="protein sequence ID" value="EGV08446.1"/>
    <property type="molecule type" value="Genomic_DNA"/>
</dbReference>
<evidence type="ECO:0000259" key="1">
    <source>
        <dbReference type="Pfam" id="PF00149"/>
    </source>
</evidence>
<dbReference type="InterPro" id="IPR004843">
    <property type="entry name" value="Calcineurin-like_PHP"/>
</dbReference>
<dbReference type="Pfam" id="PF00149">
    <property type="entry name" value="Metallophos"/>
    <property type="match status" value="1"/>
</dbReference>
<dbReference type="PANTHER" id="PTHR42850">
    <property type="entry name" value="METALLOPHOSPHOESTERASE"/>
    <property type="match status" value="1"/>
</dbReference>
<dbReference type="Gene3D" id="3.60.21.10">
    <property type="match status" value="1"/>
</dbReference>
<dbReference type="GO" id="GO:0110154">
    <property type="term" value="P:RNA decapping"/>
    <property type="evidence" value="ECO:0007669"/>
    <property type="project" value="TreeGrafter"/>
</dbReference>
<dbReference type="PANTHER" id="PTHR42850:SF4">
    <property type="entry name" value="ZINC-DEPENDENT ENDOPOLYPHOSPHATASE"/>
    <property type="match status" value="1"/>
</dbReference>
<evidence type="ECO:0000313" key="3">
    <source>
        <dbReference type="Proteomes" id="UP000003287"/>
    </source>
</evidence>
<organism evidence="2 3">
    <name type="scientific">Streptococcus constellatus subsp. pharyngis SK1060 = CCUG 46377</name>
    <dbReference type="NCBI Taxonomy" id="1035184"/>
    <lineage>
        <taxon>Bacteria</taxon>
        <taxon>Bacillati</taxon>
        <taxon>Bacillota</taxon>
        <taxon>Bacilli</taxon>
        <taxon>Lactobacillales</taxon>
        <taxon>Streptococcaceae</taxon>
        <taxon>Streptococcus</taxon>
        <taxon>Streptococcus anginosus group</taxon>
    </lineage>
</organism>
<dbReference type="eggNOG" id="COG0639">
    <property type="taxonomic scope" value="Bacteria"/>
</dbReference>
<accession>F9P713</accession>
<dbReference type="AlphaFoldDB" id="F9P713"/>
<dbReference type="GO" id="GO:0016791">
    <property type="term" value="F:phosphatase activity"/>
    <property type="evidence" value="ECO:0007669"/>
    <property type="project" value="TreeGrafter"/>
</dbReference>
<dbReference type="GO" id="GO:0008803">
    <property type="term" value="F:bis(5'-nucleosyl)-tetraphosphatase (symmetrical) activity"/>
    <property type="evidence" value="ECO:0007669"/>
    <property type="project" value="TreeGrafter"/>
</dbReference>
<protein>
    <submittedName>
        <fullName evidence="2">Ser/Thr phosphatase family protein</fullName>
    </submittedName>
</protein>
<sequence>MRFNLFFYQEENHDKLFCNWRCTWQGKYARNATQKMGWKKPAHFLGDLIDRGEDSRAVLECVKNLVVKQGAICISGNHEYMFLTWLDNPERGYEHYRRNGGDTTINSILRRPLDTPVDGVEDAKRVLEEAPDLVTFIRQMPFFVETEQYIFVHAGIDLDLKDWHQTSDYQKVWLREPFHQGYNQTGKTIVFGHTPTFYLFSERPGTSRLWRTQDQKIGMDGGAVYGGVLHGVLFGDEGILEHYFVKNHILVAEDN</sequence>
<dbReference type="Proteomes" id="UP000003287">
    <property type="component" value="Unassembled WGS sequence"/>
</dbReference>
<dbReference type="InterPro" id="IPR029052">
    <property type="entry name" value="Metallo-depent_PP-like"/>
</dbReference>
<feature type="domain" description="Calcineurin-like phosphoesterase" evidence="1">
    <location>
        <begin position="39"/>
        <end position="197"/>
    </location>
</feature>
<gene>
    <name evidence="2" type="ORF">HMPREF1042_1660</name>
</gene>
<dbReference type="InterPro" id="IPR050126">
    <property type="entry name" value="Ap4A_hydrolase"/>
</dbReference>
<dbReference type="GO" id="GO:0005737">
    <property type="term" value="C:cytoplasm"/>
    <property type="evidence" value="ECO:0007669"/>
    <property type="project" value="TreeGrafter"/>
</dbReference>
<evidence type="ECO:0000313" key="2">
    <source>
        <dbReference type="EMBL" id="EGV08446.1"/>
    </source>
</evidence>
<reference evidence="2 3" key="1">
    <citation type="submission" date="2011-06" db="EMBL/GenBank/DDBJ databases">
        <authorList>
            <person name="Harkins D.M."/>
            <person name="Madupu R."/>
            <person name="Durkin A.S."/>
            <person name="Torralba M."/>
            <person name="Methe B."/>
            <person name="Sutton G.G."/>
            <person name="Nelson K.E."/>
        </authorList>
    </citation>
    <scope>NUCLEOTIDE SEQUENCE [LARGE SCALE GENOMIC DNA]</scope>
    <source>
        <strain evidence="2 3">SK1060</strain>
    </source>
</reference>
<proteinExistence type="predicted"/>
<name>F9P713_STRCV</name>